<comment type="caution">
    <text evidence="1">The sequence shown here is derived from an EMBL/GenBank/DDBJ whole genome shotgun (WGS) entry which is preliminary data.</text>
</comment>
<proteinExistence type="predicted"/>
<accession>A0A562KDE6</accession>
<dbReference type="EMBL" id="VLKL01000042">
    <property type="protein sequence ID" value="TWH93448.1"/>
    <property type="molecule type" value="Genomic_DNA"/>
</dbReference>
<sequence length="51" mass="5576">MPDGVKMRRASGFANSLRAHHALILTLTVKNFEWLPGSSSPVLFAQHSTPT</sequence>
<dbReference type="Proteomes" id="UP000317176">
    <property type="component" value="Unassembled WGS sequence"/>
</dbReference>
<name>A0A562KDE6_9BRAD</name>
<keyword evidence="2" id="KW-1185">Reference proteome</keyword>
<evidence type="ECO:0000313" key="2">
    <source>
        <dbReference type="Proteomes" id="UP000317176"/>
    </source>
</evidence>
<reference evidence="1 2" key="1">
    <citation type="journal article" date="2015" name="Stand. Genomic Sci.">
        <title>Genomic Encyclopedia of Bacterial and Archaeal Type Strains, Phase III: the genomes of soil and plant-associated and newly described type strains.</title>
        <authorList>
            <person name="Whitman W.B."/>
            <person name="Woyke T."/>
            <person name="Klenk H.P."/>
            <person name="Zhou Y."/>
            <person name="Lilburn T.G."/>
            <person name="Beck B.J."/>
            <person name="De Vos P."/>
            <person name="Vandamme P."/>
            <person name="Eisen J.A."/>
            <person name="Garrity G."/>
            <person name="Hugenholtz P."/>
            <person name="Kyrpides N.C."/>
        </authorList>
    </citation>
    <scope>NUCLEOTIDE SEQUENCE [LARGE SCALE GENOMIC DNA]</scope>
    <source>
        <strain evidence="1 2">CGMCC 1.10947</strain>
    </source>
</reference>
<protein>
    <submittedName>
        <fullName evidence="1">Uncharacterized protein</fullName>
    </submittedName>
</protein>
<gene>
    <name evidence="1" type="ORF">IQ17_06994</name>
</gene>
<evidence type="ECO:0000313" key="1">
    <source>
        <dbReference type="EMBL" id="TWH93448.1"/>
    </source>
</evidence>
<dbReference type="AlphaFoldDB" id="A0A562KDE6"/>
<organism evidence="1 2">
    <name type="scientific">Bradyrhizobium daqingense</name>
    <dbReference type="NCBI Taxonomy" id="993502"/>
    <lineage>
        <taxon>Bacteria</taxon>
        <taxon>Pseudomonadati</taxon>
        <taxon>Pseudomonadota</taxon>
        <taxon>Alphaproteobacteria</taxon>
        <taxon>Hyphomicrobiales</taxon>
        <taxon>Nitrobacteraceae</taxon>
        <taxon>Bradyrhizobium</taxon>
    </lineage>
</organism>